<comment type="caution">
    <text evidence="2">The sequence shown here is derived from an EMBL/GenBank/DDBJ whole genome shotgun (WGS) entry which is preliminary data.</text>
</comment>
<evidence type="ECO:0000313" key="5">
    <source>
        <dbReference type="Proteomes" id="UP000321621"/>
    </source>
</evidence>
<organism evidence="2 4">
    <name type="scientific">Flagellimonas pelagia</name>
    <dbReference type="NCBI Taxonomy" id="2306998"/>
    <lineage>
        <taxon>Bacteria</taxon>
        <taxon>Pseudomonadati</taxon>
        <taxon>Bacteroidota</taxon>
        <taxon>Flavobacteriia</taxon>
        <taxon>Flavobacteriales</taxon>
        <taxon>Flavobacteriaceae</taxon>
        <taxon>Flagellimonas</taxon>
    </lineage>
</organism>
<dbReference type="AlphaFoldDB" id="A0A3A1NQR3"/>
<evidence type="ECO:0000259" key="1">
    <source>
        <dbReference type="Pfam" id="PF13474"/>
    </source>
</evidence>
<dbReference type="EMBL" id="QXFI01000009">
    <property type="protein sequence ID" value="RIV46985.1"/>
    <property type="molecule type" value="Genomic_DNA"/>
</dbReference>
<dbReference type="EMBL" id="VNWK01000009">
    <property type="protein sequence ID" value="TXJ99876.1"/>
    <property type="molecule type" value="Genomic_DNA"/>
</dbReference>
<reference evidence="3 5" key="2">
    <citation type="submission" date="2019-07" db="EMBL/GenBank/DDBJ databases">
        <title>Draft genome of two Muricauda strains isolated from deep sea.</title>
        <authorList>
            <person name="Sun C."/>
        </authorList>
    </citation>
    <scope>NUCLEOTIDE SEQUENCE [LARGE SCALE GENOMIC DNA]</scope>
    <source>
        <strain evidence="3 5">72</strain>
    </source>
</reference>
<evidence type="ECO:0000313" key="2">
    <source>
        <dbReference type="EMBL" id="RIV46985.1"/>
    </source>
</evidence>
<accession>A0A3A1NQR3</accession>
<dbReference type="Proteomes" id="UP000266691">
    <property type="component" value="Unassembled WGS sequence"/>
</dbReference>
<protein>
    <submittedName>
        <fullName evidence="3">Nuclear transport factor 2 family protein</fullName>
    </submittedName>
</protein>
<dbReference type="OrthoDB" id="9812295at2"/>
<dbReference type="Proteomes" id="UP000321621">
    <property type="component" value="Unassembled WGS sequence"/>
</dbReference>
<name>A0A3A1NQR3_9FLAO</name>
<dbReference type="InterPro" id="IPR032710">
    <property type="entry name" value="NTF2-like_dom_sf"/>
</dbReference>
<keyword evidence="5" id="KW-1185">Reference proteome</keyword>
<sequence length="138" mass="15624">MKTIKDFFTAYQEAVWQKDATALLKLYHADVIQFDMWDKGYYPNLGKWRPGIENWLDSLGDEKVKVDFEMIKIQQSETIGFASGLIKFEAISPQGSVLRSMKNRITVGFSIGTHGWTVAHQHISAPISSENLTAILDT</sequence>
<gene>
    <name evidence="2" type="ORF">D2V05_01935</name>
    <name evidence="3" type="ORF">FQ017_01920</name>
</gene>
<dbReference type="Pfam" id="PF13474">
    <property type="entry name" value="SnoaL_3"/>
    <property type="match status" value="1"/>
</dbReference>
<dbReference type="SUPFAM" id="SSF54427">
    <property type="entry name" value="NTF2-like"/>
    <property type="match status" value="1"/>
</dbReference>
<evidence type="ECO:0000313" key="4">
    <source>
        <dbReference type="Proteomes" id="UP000266691"/>
    </source>
</evidence>
<proteinExistence type="predicted"/>
<dbReference type="InterPro" id="IPR037401">
    <property type="entry name" value="SnoaL-like"/>
</dbReference>
<feature type="domain" description="SnoaL-like" evidence="1">
    <location>
        <begin position="4"/>
        <end position="127"/>
    </location>
</feature>
<reference evidence="2 4" key="1">
    <citation type="submission" date="2018-08" db="EMBL/GenBank/DDBJ databases">
        <title>Proposal of Muricauda 72 sp.nov. and Muricauda NH166 sp.nov., isolated from seawater.</title>
        <authorList>
            <person name="Cheng H."/>
            <person name="Wu Y.-H."/>
            <person name="Guo L.-L."/>
            <person name="Xu X.-W."/>
        </authorList>
    </citation>
    <scope>NUCLEOTIDE SEQUENCE [LARGE SCALE GENOMIC DNA]</scope>
    <source>
        <strain evidence="2 4">72</strain>
    </source>
</reference>
<dbReference type="Gene3D" id="3.10.450.50">
    <property type="match status" value="1"/>
</dbReference>
<evidence type="ECO:0000313" key="3">
    <source>
        <dbReference type="EMBL" id="TXJ99876.1"/>
    </source>
</evidence>